<gene>
    <name evidence="4" type="ORF">BSZ40_05700</name>
</gene>
<name>A0A1Q5PVN8_9ACTO</name>
<protein>
    <recommendedName>
        <fullName evidence="3">Aminoglycoside phosphotransferase domain-containing protein</fullName>
    </recommendedName>
</protein>
<keyword evidence="5" id="KW-1185">Reference proteome</keyword>
<comment type="caution">
    <text evidence="4">The sequence shown here is derived from an EMBL/GenBank/DDBJ whole genome shotgun (WGS) entry which is preliminary data.</text>
</comment>
<dbReference type="RefSeq" id="WP_073824186.1">
    <property type="nucleotide sequence ID" value="NZ_JAUNKL010000019.1"/>
</dbReference>
<keyword evidence="2" id="KW-0732">Signal</keyword>
<dbReference type="Pfam" id="PF01636">
    <property type="entry name" value="APH"/>
    <property type="match status" value="1"/>
</dbReference>
<feature type="signal peptide" evidence="2">
    <location>
        <begin position="1"/>
        <end position="21"/>
    </location>
</feature>
<reference evidence="5" key="1">
    <citation type="submission" date="2016-12" db="EMBL/GenBank/DDBJ databases">
        <authorList>
            <person name="Meng X."/>
        </authorList>
    </citation>
    <scope>NUCLEOTIDE SEQUENCE [LARGE SCALE GENOMIC DNA]</scope>
    <source>
        <strain evidence="5">DSM 20732</strain>
    </source>
</reference>
<dbReference type="Gene3D" id="3.90.1200.10">
    <property type="match status" value="1"/>
</dbReference>
<dbReference type="EMBL" id="MQVS01000005">
    <property type="protein sequence ID" value="OKL51651.1"/>
    <property type="molecule type" value="Genomic_DNA"/>
</dbReference>
<evidence type="ECO:0000259" key="3">
    <source>
        <dbReference type="Pfam" id="PF01636"/>
    </source>
</evidence>
<feature type="region of interest" description="Disordered" evidence="1">
    <location>
        <begin position="361"/>
        <end position="380"/>
    </location>
</feature>
<dbReference type="SUPFAM" id="SSF56112">
    <property type="entry name" value="Protein kinase-like (PK-like)"/>
    <property type="match status" value="1"/>
</dbReference>
<accession>A0A1Q5PVN8</accession>
<dbReference type="AlphaFoldDB" id="A0A1Q5PVN8"/>
<dbReference type="STRING" id="52770.BSZ40_05700"/>
<dbReference type="InterPro" id="IPR002575">
    <property type="entry name" value="Aminoglycoside_PTrfase"/>
</dbReference>
<dbReference type="OrthoDB" id="3239865at2"/>
<feature type="chain" id="PRO_5043148794" description="Aminoglycoside phosphotransferase domain-containing protein" evidence="2">
    <location>
        <begin position="22"/>
        <end position="380"/>
    </location>
</feature>
<evidence type="ECO:0000313" key="4">
    <source>
        <dbReference type="EMBL" id="OKL51651.1"/>
    </source>
</evidence>
<feature type="domain" description="Aminoglycoside phosphotransferase" evidence="3">
    <location>
        <begin position="37"/>
        <end position="240"/>
    </location>
</feature>
<dbReference type="Proteomes" id="UP000185612">
    <property type="component" value="Unassembled WGS sequence"/>
</dbReference>
<dbReference type="InterPro" id="IPR011009">
    <property type="entry name" value="Kinase-like_dom_sf"/>
</dbReference>
<evidence type="ECO:0000256" key="1">
    <source>
        <dbReference type="SAM" id="MobiDB-lite"/>
    </source>
</evidence>
<organism evidence="4 5">
    <name type="scientific">Buchananella hordeovulneris</name>
    <dbReference type="NCBI Taxonomy" id="52770"/>
    <lineage>
        <taxon>Bacteria</taxon>
        <taxon>Bacillati</taxon>
        <taxon>Actinomycetota</taxon>
        <taxon>Actinomycetes</taxon>
        <taxon>Actinomycetales</taxon>
        <taxon>Actinomycetaceae</taxon>
        <taxon>Buchananella</taxon>
    </lineage>
</organism>
<evidence type="ECO:0000256" key="2">
    <source>
        <dbReference type="SAM" id="SignalP"/>
    </source>
</evidence>
<sequence length="380" mass="40879">MHNPTAPKLAALAVGLLPSFAATDYLAIPTEDGYQEVYVRGENGRIVRVVHAHQPTTAAELLRAARAAVALCDLGPRYLPFKVARPLASSADADSLTVIYGTVPGVPLESSHLEVSDLLNRSLGETLAALHNINPTHLADAQLPTRSPQQVRQAHRAELQEAVASGKVPQVLQDRWTSQFDNVALWKFNPTLVHGNLSPSEVRVEEESITALDDLTKMHIGDPATDLAWYVGEADEVTQNIFFTAYGERLSGPMDSHLTERALLYAELELVRWLLHGLRTGSAEVIADAEGLLGELAAPFLVSEAHTTQLSLAELQAHPEDAAALPAGEAPPDDDATAKFDTAAYARRRVQAQAEVVGILDTKATDSVPDTQRLGDLPAS</sequence>
<evidence type="ECO:0000313" key="5">
    <source>
        <dbReference type="Proteomes" id="UP000185612"/>
    </source>
</evidence>
<proteinExistence type="predicted"/>